<gene>
    <name evidence="1" type="ORF">EPL59_15630</name>
</gene>
<protein>
    <submittedName>
        <fullName evidence="1">Uncharacterized protein</fullName>
    </submittedName>
</protein>
<organism evidence="1">
    <name type="scientific">Salmonella enterica subsp. enterica serovar Strasbourg</name>
    <dbReference type="NCBI Taxonomy" id="682796"/>
    <lineage>
        <taxon>Bacteria</taxon>
        <taxon>Pseudomonadati</taxon>
        <taxon>Pseudomonadota</taxon>
        <taxon>Gammaproteobacteria</taxon>
        <taxon>Enterobacterales</taxon>
        <taxon>Enterobacteriaceae</taxon>
        <taxon>Salmonella</taxon>
    </lineage>
</organism>
<dbReference type="AlphaFoldDB" id="A0A5X7K5F4"/>
<comment type="caution">
    <text evidence="1">The sequence shown here is derived from an EMBL/GenBank/DDBJ whole genome shotgun (WGS) entry which is preliminary data.</text>
</comment>
<name>A0A5X7K5F4_SALET</name>
<sequence>MFEKGRHGLKGYFSNEKNSLRYFIQTPVSQAFRQMQKQLSAIAFLSYFHDDINSIQRNL</sequence>
<evidence type="ECO:0000313" key="1">
    <source>
        <dbReference type="EMBL" id="ECA7542303.1"/>
    </source>
</evidence>
<accession>A0A5X7K5F4</accession>
<reference evidence="1" key="1">
    <citation type="submission" date="2019-01" db="EMBL/GenBank/DDBJ databases">
        <authorList>
            <person name="Ashton P.M."/>
            <person name="Dallman T."/>
            <person name="Nair S."/>
            <person name="De Pinna E."/>
            <person name="Peters T."/>
            <person name="Grant K."/>
        </authorList>
    </citation>
    <scope>NUCLEOTIDE SEQUENCE</scope>
    <source>
        <strain evidence="1">660431</strain>
    </source>
</reference>
<dbReference type="EMBL" id="AAHVJI010000018">
    <property type="protein sequence ID" value="ECA7542303.1"/>
    <property type="molecule type" value="Genomic_DNA"/>
</dbReference>
<proteinExistence type="predicted"/>